<dbReference type="EMBL" id="MT144691">
    <property type="protein sequence ID" value="QJH97546.1"/>
    <property type="molecule type" value="Genomic_DNA"/>
</dbReference>
<comment type="cofactor">
    <cofactor evidence="1">
        <name>NAD(+)</name>
        <dbReference type="ChEBI" id="CHEBI:57540"/>
    </cofactor>
</comment>
<dbReference type="PANTHER" id="PTHR43078:SF6">
    <property type="entry name" value="UDP-GLUCURONIC ACID DECARBOXYLASE 1"/>
    <property type="match status" value="1"/>
</dbReference>
<evidence type="ECO:0000259" key="6">
    <source>
        <dbReference type="Pfam" id="PF01370"/>
    </source>
</evidence>
<accession>A0A6M3XIE2</accession>
<evidence type="ECO:0000256" key="2">
    <source>
        <dbReference type="ARBA" id="ARBA00022793"/>
    </source>
</evidence>
<reference evidence="8" key="1">
    <citation type="submission" date="2020-03" db="EMBL/GenBank/DDBJ databases">
        <title>The deep terrestrial virosphere.</title>
        <authorList>
            <person name="Holmfeldt K."/>
            <person name="Nilsson E."/>
            <person name="Simone D."/>
            <person name="Lopez-Fernandez M."/>
            <person name="Wu X."/>
            <person name="de Brujin I."/>
            <person name="Lundin D."/>
            <person name="Andersson A."/>
            <person name="Bertilsson S."/>
            <person name="Dopson M."/>
        </authorList>
    </citation>
    <scope>NUCLEOTIDE SEQUENCE</scope>
    <source>
        <strain evidence="7">MM415A00401</strain>
        <strain evidence="8">TM448B01032</strain>
    </source>
</reference>
<feature type="region of interest" description="Disordered" evidence="5">
    <location>
        <begin position="317"/>
        <end position="339"/>
    </location>
</feature>
<evidence type="ECO:0000313" key="8">
    <source>
        <dbReference type="EMBL" id="QJH97546.1"/>
    </source>
</evidence>
<dbReference type="AlphaFoldDB" id="A0A6M3XIE2"/>
<dbReference type="Gene3D" id="3.90.25.10">
    <property type="entry name" value="UDP-galactose 4-epimerase, domain 1"/>
    <property type="match status" value="1"/>
</dbReference>
<proteinExistence type="predicted"/>
<evidence type="ECO:0000256" key="1">
    <source>
        <dbReference type="ARBA" id="ARBA00001911"/>
    </source>
</evidence>
<dbReference type="GO" id="GO:0042732">
    <property type="term" value="P:D-xylose metabolic process"/>
    <property type="evidence" value="ECO:0007669"/>
    <property type="project" value="InterPro"/>
</dbReference>
<dbReference type="GO" id="GO:0005737">
    <property type="term" value="C:cytoplasm"/>
    <property type="evidence" value="ECO:0007669"/>
    <property type="project" value="TreeGrafter"/>
</dbReference>
<sequence>MRILVTGAAGFIASRLIPRLRAEGHWVRGADILRKNVGGVACDDYVLTGLHHSPQDRLFAGGIDRVYHLAAQQGGVAFKDKRFLAPAVNNLLVDLNVLTAAMKYGAERILFTSSVCIYPRRYTRRFNALPLRENLAWLGEPEDGYGKAKLMSEDLFSYAFTEHQQSIRIARLENVYGPGVVYEGDRAKAPGEIARKVLEAPDGGEVEVYGDGDQRRQFLYVDDAVDGLVRLMESPICLVVNLAGPEQVSINDLVFIVSEIAGKIVTIKHLPVNQGAHTRSVPTDVARAALKWSPGVGIHAGMRELVLWLRGELADKRDPDGPEPSRMHERIATHADTRG</sequence>
<dbReference type="SUPFAM" id="SSF51735">
    <property type="entry name" value="NAD(P)-binding Rossmann-fold domains"/>
    <property type="match status" value="1"/>
</dbReference>
<dbReference type="GO" id="GO:0048040">
    <property type="term" value="F:UDP-glucuronate decarboxylase activity"/>
    <property type="evidence" value="ECO:0007669"/>
    <property type="project" value="TreeGrafter"/>
</dbReference>
<feature type="domain" description="NAD-dependent epimerase/dehydratase" evidence="6">
    <location>
        <begin position="3"/>
        <end position="234"/>
    </location>
</feature>
<gene>
    <name evidence="7" type="ORF">MM415A00401_0036</name>
    <name evidence="8" type="ORF">TM448B01032_0002</name>
</gene>
<dbReference type="InterPro" id="IPR036291">
    <property type="entry name" value="NAD(P)-bd_dom_sf"/>
</dbReference>
<dbReference type="EMBL" id="MT142489">
    <property type="protein sequence ID" value="QJA82524.1"/>
    <property type="molecule type" value="Genomic_DNA"/>
</dbReference>
<evidence type="ECO:0000256" key="3">
    <source>
        <dbReference type="ARBA" id="ARBA00023027"/>
    </source>
</evidence>
<organism evidence="8">
    <name type="scientific">viral metagenome</name>
    <dbReference type="NCBI Taxonomy" id="1070528"/>
    <lineage>
        <taxon>unclassified sequences</taxon>
        <taxon>metagenomes</taxon>
        <taxon>organismal metagenomes</taxon>
    </lineage>
</organism>
<dbReference type="Gene3D" id="3.40.50.720">
    <property type="entry name" value="NAD(P)-binding Rossmann-like Domain"/>
    <property type="match status" value="1"/>
</dbReference>
<dbReference type="GO" id="GO:0070403">
    <property type="term" value="F:NAD+ binding"/>
    <property type="evidence" value="ECO:0007669"/>
    <property type="project" value="InterPro"/>
</dbReference>
<dbReference type="InterPro" id="IPR001509">
    <property type="entry name" value="Epimerase_deHydtase"/>
</dbReference>
<keyword evidence="4" id="KW-0456">Lyase</keyword>
<keyword evidence="2" id="KW-0210">Decarboxylase</keyword>
<evidence type="ECO:0000256" key="4">
    <source>
        <dbReference type="ARBA" id="ARBA00023239"/>
    </source>
</evidence>
<dbReference type="Pfam" id="PF01370">
    <property type="entry name" value="Epimerase"/>
    <property type="match status" value="1"/>
</dbReference>
<evidence type="ECO:0000313" key="7">
    <source>
        <dbReference type="EMBL" id="QJA82524.1"/>
    </source>
</evidence>
<dbReference type="PANTHER" id="PTHR43078">
    <property type="entry name" value="UDP-GLUCURONIC ACID DECARBOXYLASE-RELATED"/>
    <property type="match status" value="1"/>
</dbReference>
<protein>
    <submittedName>
        <fullName evidence="8">Putative NADH dehydrogenase</fullName>
    </submittedName>
</protein>
<evidence type="ECO:0000256" key="5">
    <source>
        <dbReference type="SAM" id="MobiDB-lite"/>
    </source>
</evidence>
<dbReference type="InterPro" id="IPR044516">
    <property type="entry name" value="UXS-like"/>
</dbReference>
<keyword evidence="3" id="KW-0520">NAD</keyword>
<name>A0A6M3XIE2_9ZZZZ</name>